<reference evidence="11 12" key="1">
    <citation type="submission" date="2023-05" db="EMBL/GenBank/DDBJ databases">
        <title>Novel species of genus Flectobacillus isolated from stream in China.</title>
        <authorList>
            <person name="Lu H."/>
        </authorList>
    </citation>
    <scope>NUCLEOTIDE SEQUENCE [LARGE SCALE GENOMIC DNA]</scope>
    <source>
        <strain evidence="11 12">DC10W</strain>
    </source>
</reference>
<feature type="transmembrane region" description="Helical" evidence="10">
    <location>
        <begin position="36"/>
        <end position="52"/>
    </location>
</feature>
<evidence type="ECO:0000256" key="7">
    <source>
        <dbReference type="ARBA" id="ARBA00022692"/>
    </source>
</evidence>
<evidence type="ECO:0000256" key="3">
    <source>
        <dbReference type="ARBA" id="ARBA00006669"/>
    </source>
</evidence>
<evidence type="ECO:0000256" key="5">
    <source>
        <dbReference type="ARBA" id="ARBA00022448"/>
    </source>
</evidence>
<protein>
    <recommendedName>
        <fullName evidence="4">Nicotinamide riboside transporter PnuC</fullName>
    </recommendedName>
</protein>
<dbReference type="PANTHER" id="PTHR36122">
    <property type="entry name" value="NICOTINAMIDE RIBOSIDE TRANSPORTER PNUC"/>
    <property type="match status" value="1"/>
</dbReference>
<dbReference type="RefSeq" id="WP_283371091.1">
    <property type="nucleotide sequence ID" value="NZ_JASHID010000015.1"/>
</dbReference>
<dbReference type="Pfam" id="PF04973">
    <property type="entry name" value="NMN_transporter"/>
    <property type="match status" value="1"/>
</dbReference>
<evidence type="ECO:0000313" key="12">
    <source>
        <dbReference type="Proteomes" id="UP001236569"/>
    </source>
</evidence>
<sequence>MIDNIIDYIQTNWLEVFGIVTTLICVWLNIRQNIWGWFWAVVSSSVYGVVYFQSKLYSDMELQIVFIVLSVYGWYQWLFGGADKTELPASKMPVKYIPICIVVGLAFTGISGYLHSQTDASLPYLDASLTAVSLIAQWMMARKYLENWLLWIAANLVYIGMYYTKDLYGTSILYALLLIMAIKGYFDWKKTISSPAESSLHN</sequence>
<dbReference type="NCBIfam" id="TIGR01528">
    <property type="entry name" value="NMN_trans_PnuC"/>
    <property type="match status" value="1"/>
</dbReference>
<feature type="transmembrane region" description="Helical" evidence="10">
    <location>
        <begin position="12"/>
        <end position="30"/>
    </location>
</feature>
<keyword evidence="8 10" id="KW-1133">Transmembrane helix</keyword>
<feature type="transmembrane region" description="Helical" evidence="10">
    <location>
        <begin position="94"/>
        <end position="114"/>
    </location>
</feature>
<evidence type="ECO:0000256" key="1">
    <source>
        <dbReference type="ARBA" id="ARBA00002672"/>
    </source>
</evidence>
<evidence type="ECO:0000256" key="8">
    <source>
        <dbReference type="ARBA" id="ARBA00022989"/>
    </source>
</evidence>
<dbReference type="InterPro" id="IPR006419">
    <property type="entry name" value="NMN_transpt_PnuC"/>
</dbReference>
<comment type="caution">
    <text evidence="11">The sequence shown here is derived from an EMBL/GenBank/DDBJ whole genome shotgun (WGS) entry which is preliminary data.</text>
</comment>
<evidence type="ECO:0000256" key="10">
    <source>
        <dbReference type="SAM" id="Phobius"/>
    </source>
</evidence>
<dbReference type="EMBL" id="JASHID010000015">
    <property type="protein sequence ID" value="MDI9866249.1"/>
    <property type="molecule type" value="Genomic_DNA"/>
</dbReference>
<dbReference type="PANTHER" id="PTHR36122:SF2">
    <property type="entry name" value="NICOTINAMIDE RIBOSIDE TRANSPORTER PNUC"/>
    <property type="match status" value="1"/>
</dbReference>
<keyword evidence="12" id="KW-1185">Reference proteome</keyword>
<gene>
    <name evidence="11" type="primary">pnuC</name>
    <name evidence="11" type="ORF">QM480_18045</name>
</gene>
<proteinExistence type="inferred from homology"/>
<keyword evidence="9 10" id="KW-0472">Membrane</keyword>
<dbReference type="Proteomes" id="UP001236569">
    <property type="component" value="Unassembled WGS sequence"/>
</dbReference>
<accession>A0ABT6YRP3</accession>
<comment type="function">
    <text evidence="1">Required for nicotinamide riboside transport across the inner membrane.</text>
</comment>
<feature type="transmembrane region" description="Helical" evidence="10">
    <location>
        <begin position="167"/>
        <end position="186"/>
    </location>
</feature>
<feature type="transmembrane region" description="Helical" evidence="10">
    <location>
        <begin position="64"/>
        <end position="82"/>
    </location>
</feature>
<feature type="transmembrane region" description="Helical" evidence="10">
    <location>
        <begin position="144"/>
        <end position="161"/>
    </location>
</feature>
<name>A0ABT6YRP3_9BACT</name>
<keyword evidence="7 10" id="KW-0812">Transmembrane</keyword>
<comment type="subcellular location">
    <subcellularLocation>
        <location evidence="2">Cell membrane</location>
        <topology evidence="2">Multi-pass membrane protein</topology>
    </subcellularLocation>
</comment>
<organism evidence="11 12">
    <name type="scientific">Flectobacillus longus</name>
    <dbReference type="NCBI Taxonomy" id="2984207"/>
    <lineage>
        <taxon>Bacteria</taxon>
        <taxon>Pseudomonadati</taxon>
        <taxon>Bacteroidota</taxon>
        <taxon>Cytophagia</taxon>
        <taxon>Cytophagales</taxon>
        <taxon>Flectobacillaceae</taxon>
        <taxon>Flectobacillus</taxon>
    </lineage>
</organism>
<evidence type="ECO:0000256" key="9">
    <source>
        <dbReference type="ARBA" id="ARBA00023136"/>
    </source>
</evidence>
<keyword evidence="6" id="KW-1003">Cell membrane</keyword>
<evidence type="ECO:0000313" key="11">
    <source>
        <dbReference type="EMBL" id="MDI9866249.1"/>
    </source>
</evidence>
<evidence type="ECO:0000256" key="6">
    <source>
        <dbReference type="ARBA" id="ARBA00022475"/>
    </source>
</evidence>
<keyword evidence="5" id="KW-0813">Transport</keyword>
<evidence type="ECO:0000256" key="4">
    <source>
        <dbReference type="ARBA" id="ARBA00017522"/>
    </source>
</evidence>
<evidence type="ECO:0000256" key="2">
    <source>
        <dbReference type="ARBA" id="ARBA00004651"/>
    </source>
</evidence>
<comment type="similarity">
    <text evidence="3">Belongs to the nicotinamide ribonucleoside (NR) uptake permease (TC 4.B.1) family.</text>
</comment>